<sequence length="232" mass="27260">MITSEQEKRIKNYLLGCGLAINIMLEIKDHMIAQLDELMFKGKNFEDAFDEVKKLWEPELKPARMFLFSAGRMPKIQKKLISKESNIFWMKALLFSLIVLGMFIVLAKTMNNESFSYFYKAYYILAFAVVTYILISNYKIFIIKRKFRHHKIATSQYLISSIFTGLLYNLLELLSFDDRPAKFYENINSSNHILYAPFLWIIVANGFLVYGILAFLNYKKEVKTVENFLKTN</sequence>
<organism evidence="2 3">
    <name type="scientific">Kaistella montana</name>
    <dbReference type="NCBI Taxonomy" id="1849733"/>
    <lineage>
        <taxon>Bacteria</taxon>
        <taxon>Pseudomonadati</taxon>
        <taxon>Bacteroidota</taxon>
        <taxon>Flavobacteriia</taxon>
        <taxon>Flavobacteriales</taxon>
        <taxon>Weeksellaceae</taxon>
        <taxon>Chryseobacterium group</taxon>
        <taxon>Kaistella</taxon>
    </lineage>
</organism>
<keyword evidence="3" id="KW-1185">Reference proteome</keyword>
<protein>
    <submittedName>
        <fullName evidence="2">Uncharacterized protein</fullName>
    </submittedName>
</protein>
<feature type="transmembrane region" description="Helical" evidence="1">
    <location>
        <begin position="87"/>
        <end position="105"/>
    </location>
</feature>
<keyword evidence="1" id="KW-1133">Transmembrane helix</keyword>
<proteinExistence type="predicted"/>
<feature type="transmembrane region" description="Helical" evidence="1">
    <location>
        <begin position="156"/>
        <end position="174"/>
    </location>
</feature>
<keyword evidence="1" id="KW-0812">Transmembrane</keyword>
<reference evidence="3" key="1">
    <citation type="journal article" date="2019" name="Int. J. Syst. Evol. Microbiol.">
        <title>The Global Catalogue of Microorganisms (GCM) 10K type strain sequencing project: providing services to taxonomists for standard genome sequencing and annotation.</title>
        <authorList>
            <consortium name="The Broad Institute Genomics Platform"/>
            <consortium name="The Broad Institute Genome Sequencing Center for Infectious Disease"/>
            <person name="Wu L."/>
            <person name="Ma J."/>
        </authorList>
    </citation>
    <scope>NUCLEOTIDE SEQUENCE [LARGE SCALE GENOMIC DNA]</scope>
    <source>
        <strain evidence="3">KCTC 52204</strain>
    </source>
</reference>
<gene>
    <name evidence="2" type="ORF">ACFSO8_01030</name>
</gene>
<name>A0ABW5K8U5_9FLAO</name>
<feature type="transmembrane region" description="Helical" evidence="1">
    <location>
        <begin position="194"/>
        <end position="216"/>
    </location>
</feature>
<dbReference type="EMBL" id="JBHULG010000001">
    <property type="protein sequence ID" value="MFD2544032.1"/>
    <property type="molecule type" value="Genomic_DNA"/>
</dbReference>
<accession>A0ABW5K8U5</accession>
<comment type="caution">
    <text evidence="2">The sequence shown here is derived from an EMBL/GenBank/DDBJ whole genome shotgun (WGS) entry which is preliminary data.</text>
</comment>
<evidence type="ECO:0000256" key="1">
    <source>
        <dbReference type="SAM" id="Phobius"/>
    </source>
</evidence>
<keyword evidence="1" id="KW-0472">Membrane</keyword>
<evidence type="ECO:0000313" key="3">
    <source>
        <dbReference type="Proteomes" id="UP001597394"/>
    </source>
</evidence>
<dbReference type="RefSeq" id="WP_255926652.1">
    <property type="nucleotide sequence ID" value="NZ_JANFQP010000001.1"/>
</dbReference>
<dbReference type="Proteomes" id="UP001597394">
    <property type="component" value="Unassembled WGS sequence"/>
</dbReference>
<feature type="transmembrane region" description="Helical" evidence="1">
    <location>
        <begin position="117"/>
        <end position="135"/>
    </location>
</feature>
<evidence type="ECO:0000313" key="2">
    <source>
        <dbReference type="EMBL" id="MFD2544032.1"/>
    </source>
</evidence>